<feature type="compositionally biased region" description="Basic and acidic residues" evidence="1">
    <location>
        <begin position="38"/>
        <end position="75"/>
    </location>
</feature>
<dbReference type="Proteomes" id="UP001371456">
    <property type="component" value="Unassembled WGS sequence"/>
</dbReference>
<name>A0AAN8UAS0_SOLBU</name>
<dbReference type="EMBL" id="JBANQN010000001">
    <property type="protein sequence ID" value="KAK6802985.1"/>
    <property type="molecule type" value="Genomic_DNA"/>
</dbReference>
<accession>A0AAN8UAS0</accession>
<organism evidence="2 3">
    <name type="scientific">Solanum bulbocastanum</name>
    <name type="common">Wild potato</name>
    <dbReference type="NCBI Taxonomy" id="147425"/>
    <lineage>
        <taxon>Eukaryota</taxon>
        <taxon>Viridiplantae</taxon>
        <taxon>Streptophyta</taxon>
        <taxon>Embryophyta</taxon>
        <taxon>Tracheophyta</taxon>
        <taxon>Spermatophyta</taxon>
        <taxon>Magnoliopsida</taxon>
        <taxon>eudicotyledons</taxon>
        <taxon>Gunneridae</taxon>
        <taxon>Pentapetalae</taxon>
        <taxon>asterids</taxon>
        <taxon>lamiids</taxon>
        <taxon>Solanales</taxon>
        <taxon>Solanaceae</taxon>
        <taxon>Solanoideae</taxon>
        <taxon>Solaneae</taxon>
        <taxon>Solanum</taxon>
    </lineage>
</organism>
<dbReference type="AlphaFoldDB" id="A0AAN8UAS0"/>
<sequence>MESHNEISNAESKHIGIAIRERKREVNYTNNTAMEINIENKDENTNVHDEEHQNLRGTPKEKTPRIDKMQPTKVNKKQEDYLEEFIELIGRERDLSPRQIGQLKGRHKEKYSSTVFLQINTRNRKGTSTFSDQ</sequence>
<evidence type="ECO:0000256" key="1">
    <source>
        <dbReference type="SAM" id="MobiDB-lite"/>
    </source>
</evidence>
<comment type="caution">
    <text evidence="2">The sequence shown here is derived from an EMBL/GenBank/DDBJ whole genome shotgun (WGS) entry which is preliminary data.</text>
</comment>
<keyword evidence="3" id="KW-1185">Reference proteome</keyword>
<feature type="region of interest" description="Disordered" evidence="1">
    <location>
        <begin position="37"/>
        <end position="75"/>
    </location>
</feature>
<evidence type="ECO:0000313" key="3">
    <source>
        <dbReference type="Proteomes" id="UP001371456"/>
    </source>
</evidence>
<proteinExistence type="predicted"/>
<evidence type="ECO:0000313" key="2">
    <source>
        <dbReference type="EMBL" id="KAK6802985.1"/>
    </source>
</evidence>
<protein>
    <submittedName>
        <fullName evidence="2">Uncharacterized protein</fullName>
    </submittedName>
</protein>
<reference evidence="2 3" key="1">
    <citation type="submission" date="2024-02" db="EMBL/GenBank/DDBJ databases">
        <title>de novo genome assembly of Solanum bulbocastanum strain 11H21.</title>
        <authorList>
            <person name="Hosaka A.J."/>
        </authorList>
    </citation>
    <scope>NUCLEOTIDE SEQUENCE [LARGE SCALE GENOMIC DNA]</scope>
    <source>
        <tissue evidence="2">Young leaves</tissue>
    </source>
</reference>
<gene>
    <name evidence="2" type="ORF">RDI58_000769</name>
</gene>